<keyword evidence="4" id="KW-1185">Reference proteome</keyword>
<dbReference type="SMART" id="SM01110">
    <property type="entry name" value="Cutinase"/>
    <property type="match status" value="1"/>
</dbReference>
<keyword evidence="1" id="KW-0378">Hydrolase</keyword>
<dbReference type="Pfam" id="PF08237">
    <property type="entry name" value="PE-PPE"/>
    <property type="match status" value="1"/>
</dbReference>
<dbReference type="SUPFAM" id="SSF53474">
    <property type="entry name" value="alpha/beta-Hydrolases"/>
    <property type="match status" value="1"/>
</dbReference>
<dbReference type="InterPro" id="IPR000675">
    <property type="entry name" value="Cutinase/axe"/>
</dbReference>
<feature type="domain" description="PE-PPE" evidence="2">
    <location>
        <begin position="60"/>
        <end position="140"/>
    </location>
</feature>
<organism evidence="3 4">
    <name type="scientific">Gordonia phage SteveFrench</name>
    <dbReference type="NCBI Taxonomy" id="2079281"/>
    <lineage>
        <taxon>Viruses</taxon>
        <taxon>Duplodnaviria</taxon>
        <taxon>Heunggongvirae</taxon>
        <taxon>Uroviricota</taxon>
        <taxon>Caudoviricetes</taxon>
        <taxon>Montyvirus</taxon>
        <taxon>Montyvirus stevefrench</taxon>
    </lineage>
</organism>
<dbReference type="InterPro" id="IPR013228">
    <property type="entry name" value="PE-PPE_C"/>
</dbReference>
<dbReference type="Gene3D" id="3.40.50.1820">
    <property type="entry name" value="alpha/beta hydrolase"/>
    <property type="match status" value="1"/>
</dbReference>
<evidence type="ECO:0000259" key="2">
    <source>
        <dbReference type="Pfam" id="PF08237"/>
    </source>
</evidence>
<proteinExistence type="predicted"/>
<name>A0A2K9VEH2_9CAUD</name>
<dbReference type="InterPro" id="IPR029058">
    <property type="entry name" value="AB_hydrolase_fold"/>
</dbReference>
<reference evidence="3 4" key="1">
    <citation type="submission" date="2018-01" db="EMBL/GenBank/DDBJ databases">
        <authorList>
            <person name="Brammer T.X."/>
            <person name="Firkus N.C."/>
            <person name="Haglund K.L."/>
            <person name="Heubel C."/>
            <person name="Johnson K."/>
            <person name="Lowery J.D."/>
            <person name="Neidermyer S.M."/>
            <person name="Richards M.A."/>
            <person name="Urick M.N."/>
            <person name="Bonilla J.A."/>
            <person name="Klyczek K."/>
            <person name="Garlena R.A."/>
            <person name="Russell D.A."/>
            <person name="Pope W.H."/>
            <person name="Jacobs-Sera D."/>
            <person name="Hendrix R.W."/>
            <person name="Hatfull G.F."/>
        </authorList>
    </citation>
    <scope>NUCLEOTIDE SEQUENCE [LARGE SCALE GENOMIC DNA]</scope>
</reference>
<evidence type="ECO:0000256" key="1">
    <source>
        <dbReference type="ARBA" id="ARBA00022801"/>
    </source>
</evidence>
<gene>
    <name evidence="3" type="ORF">SEA_STEVEFRENCH_49</name>
</gene>
<evidence type="ECO:0000313" key="4">
    <source>
        <dbReference type="Proteomes" id="UP000241128"/>
    </source>
</evidence>
<dbReference type="EMBL" id="MG770214">
    <property type="protein sequence ID" value="AUV60651.1"/>
    <property type="molecule type" value="Genomic_DNA"/>
</dbReference>
<accession>A0A2K9VEH2</accession>
<dbReference type="GO" id="GO:0016787">
    <property type="term" value="F:hydrolase activity"/>
    <property type="evidence" value="ECO:0007669"/>
    <property type="project" value="UniProtKB-KW"/>
</dbReference>
<protein>
    <submittedName>
        <fullName evidence="3">Lysin B</fullName>
    </submittedName>
</protein>
<sequence length="284" mass="31758">MREAYIISVPGTWETKDSPNPLPPTGMTALVHRELGELLASIRHDWHITHWSVPYTSGYGDKASYESSVAKGRRNLRSMLKAVPPGAPIFLVGYSQGATIAGDVFMEWVLGDDMDLTAFDIVAYYGISDPRRNHNQIIGTDPGGQGITGPRGDFRWAHNRVYQFCAPGDIIASSDPGTDLFQEISVFTNKFWVGDVRGWIGYSLAVLNSASFQKKIRDEYGYRGLGGLLRFRSKFRRTVDRGINYITSNVHTSYGKYKIGKKTVPEWIAADIWSKLQAQEPEES</sequence>
<dbReference type="Proteomes" id="UP000241128">
    <property type="component" value="Segment"/>
</dbReference>
<evidence type="ECO:0000313" key="3">
    <source>
        <dbReference type="EMBL" id="AUV60651.1"/>
    </source>
</evidence>